<name>A0A543AVE7_9ACTN</name>
<comment type="caution">
    <text evidence="1">The sequence shown here is derived from an EMBL/GenBank/DDBJ whole genome shotgun (WGS) entry which is preliminary data.</text>
</comment>
<organism evidence="1 2">
    <name type="scientific">Stackebrandtia endophytica</name>
    <dbReference type="NCBI Taxonomy" id="1496996"/>
    <lineage>
        <taxon>Bacteria</taxon>
        <taxon>Bacillati</taxon>
        <taxon>Actinomycetota</taxon>
        <taxon>Actinomycetes</taxon>
        <taxon>Glycomycetales</taxon>
        <taxon>Glycomycetaceae</taxon>
        <taxon>Stackebrandtia</taxon>
    </lineage>
</organism>
<evidence type="ECO:0000313" key="2">
    <source>
        <dbReference type="Proteomes" id="UP000317043"/>
    </source>
</evidence>
<keyword evidence="2" id="KW-1185">Reference proteome</keyword>
<dbReference type="InParanoid" id="A0A543AVE7"/>
<dbReference type="AlphaFoldDB" id="A0A543AVE7"/>
<protein>
    <submittedName>
        <fullName evidence="1">Uncharacterized protein</fullName>
    </submittedName>
</protein>
<proteinExistence type="predicted"/>
<dbReference type="EMBL" id="VFOW01000001">
    <property type="protein sequence ID" value="TQL76502.1"/>
    <property type="molecule type" value="Genomic_DNA"/>
</dbReference>
<reference evidence="1 2" key="1">
    <citation type="submission" date="2019-06" db="EMBL/GenBank/DDBJ databases">
        <title>Sequencing the genomes of 1000 actinobacteria strains.</title>
        <authorList>
            <person name="Klenk H.-P."/>
        </authorList>
    </citation>
    <scope>NUCLEOTIDE SEQUENCE [LARGE SCALE GENOMIC DNA]</scope>
    <source>
        <strain evidence="1 2">DSM 45928</strain>
    </source>
</reference>
<gene>
    <name evidence="1" type="ORF">FB566_2034</name>
</gene>
<dbReference type="Proteomes" id="UP000317043">
    <property type="component" value="Unassembled WGS sequence"/>
</dbReference>
<sequence>MTTTSIPGRAGPPRFTSVGTARWIRDLHGPSRRWARFGTRRCRFCATAWGTDGCPDRTAANAFLSEGDAIGLWRRLTIHPIDIDTRPTDGS</sequence>
<accession>A0A543AVE7</accession>
<evidence type="ECO:0000313" key="1">
    <source>
        <dbReference type="EMBL" id="TQL76502.1"/>
    </source>
</evidence>